<dbReference type="Pfam" id="PF12836">
    <property type="entry name" value="HHH_3"/>
    <property type="match status" value="1"/>
</dbReference>
<dbReference type="PANTHER" id="PTHR21180">
    <property type="entry name" value="ENDONUCLEASE/EXONUCLEASE/PHOSPHATASE FAMILY DOMAIN-CONTAINING PROTEIN 1"/>
    <property type="match status" value="1"/>
</dbReference>
<accession>A0A369YB77</accession>
<keyword evidence="1" id="KW-0732">Signal</keyword>
<dbReference type="STRING" id="1035839.GCA_000238795_01132"/>
<dbReference type="InterPro" id="IPR004509">
    <property type="entry name" value="Competence_ComEA_HhH"/>
</dbReference>
<dbReference type="GO" id="GO:0003677">
    <property type="term" value="F:DNA binding"/>
    <property type="evidence" value="ECO:0007669"/>
    <property type="project" value="UniProtKB-KW"/>
</dbReference>
<dbReference type="RefSeq" id="WP_111403343.1">
    <property type="nucleotide sequence ID" value="NZ_QEPN01000006.1"/>
</dbReference>
<name>A0A369YB77_9PAST</name>
<dbReference type="InterPro" id="IPR051675">
    <property type="entry name" value="Endo/Exo/Phosphatase_dom_1"/>
</dbReference>
<protein>
    <submittedName>
        <fullName evidence="2">ComEA family DNA-binding protein</fullName>
    </submittedName>
</protein>
<feature type="chain" id="PRO_5017058444" evidence="1">
    <location>
        <begin position="25"/>
        <end position="121"/>
    </location>
</feature>
<dbReference type="PANTHER" id="PTHR21180:SF32">
    <property type="entry name" value="ENDONUCLEASE_EXONUCLEASE_PHOSPHATASE FAMILY DOMAIN-CONTAINING PROTEIN 1"/>
    <property type="match status" value="1"/>
</dbReference>
<sequence>MKKPQHFIKTCLLSGLIMSSHAFAEQIIPATTPNTAPVTQTVTQPATAPSTVAANPNQLNINTANAAEIQDKLVGIGAKKAQAIIEYRTKHGAFQSVEQLKEVSGIGNATLEKNRDRIVLQ</sequence>
<dbReference type="EMBL" id="QEPN01000006">
    <property type="protein sequence ID" value="RDE70842.1"/>
    <property type="molecule type" value="Genomic_DNA"/>
</dbReference>
<evidence type="ECO:0000313" key="3">
    <source>
        <dbReference type="Proteomes" id="UP000253872"/>
    </source>
</evidence>
<gene>
    <name evidence="2" type="ORF">DPV93_07485</name>
</gene>
<dbReference type="Proteomes" id="UP000253872">
    <property type="component" value="Unassembled WGS sequence"/>
</dbReference>
<comment type="caution">
    <text evidence="2">The sequence shown here is derived from an EMBL/GenBank/DDBJ whole genome shotgun (WGS) entry which is preliminary data.</text>
</comment>
<evidence type="ECO:0000256" key="1">
    <source>
        <dbReference type="SAM" id="SignalP"/>
    </source>
</evidence>
<proteinExistence type="predicted"/>
<dbReference type="GO" id="GO:0015627">
    <property type="term" value="C:type II protein secretion system complex"/>
    <property type="evidence" value="ECO:0007669"/>
    <property type="project" value="TreeGrafter"/>
</dbReference>
<dbReference type="AlphaFoldDB" id="A0A369YB77"/>
<evidence type="ECO:0000313" key="2">
    <source>
        <dbReference type="EMBL" id="RDE70842.1"/>
    </source>
</evidence>
<dbReference type="SUPFAM" id="SSF47781">
    <property type="entry name" value="RuvA domain 2-like"/>
    <property type="match status" value="1"/>
</dbReference>
<dbReference type="InterPro" id="IPR010994">
    <property type="entry name" value="RuvA_2-like"/>
</dbReference>
<feature type="signal peptide" evidence="1">
    <location>
        <begin position="1"/>
        <end position="24"/>
    </location>
</feature>
<organism evidence="2 3">
    <name type="scientific">Haemophilus sputorum</name>
    <dbReference type="NCBI Taxonomy" id="1078480"/>
    <lineage>
        <taxon>Bacteria</taxon>
        <taxon>Pseudomonadati</taxon>
        <taxon>Pseudomonadota</taxon>
        <taxon>Gammaproteobacteria</taxon>
        <taxon>Pasteurellales</taxon>
        <taxon>Pasteurellaceae</taxon>
        <taxon>Haemophilus</taxon>
    </lineage>
</organism>
<dbReference type="NCBIfam" id="TIGR00426">
    <property type="entry name" value="competence protein ComEA helix-hairpin-helix repeat region"/>
    <property type="match status" value="1"/>
</dbReference>
<dbReference type="GO" id="GO:0015628">
    <property type="term" value="P:protein secretion by the type II secretion system"/>
    <property type="evidence" value="ECO:0007669"/>
    <property type="project" value="TreeGrafter"/>
</dbReference>
<dbReference type="Gene3D" id="1.10.150.280">
    <property type="entry name" value="AF1531-like domain"/>
    <property type="match status" value="1"/>
</dbReference>
<reference evidence="2 3" key="1">
    <citation type="submission" date="2018-05" db="EMBL/GenBank/DDBJ databases">
        <title>Draft Genome Sequences for a Diverse set of 7 Haemophilus Species.</title>
        <authorList>
            <person name="Nichols M."/>
            <person name="Topaz N."/>
            <person name="Wang X."/>
            <person name="Wang X."/>
            <person name="Boxrud D."/>
        </authorList>
    </citation>
    <scope>NUCLEOTIDE SEQUENCE [LARGE SCALE GENOMIC DNA]</scope>
    <source>
        <strain evidence="2 3">C2002001239</strain>
    </source>
</reference>
<keyword evidence="2" id="KW-0238">DNA-binding</keyword>